<evidence type="ECO:0000256" key="10">
    <source>
        <dbReference type="HAMAP-Rule" id="MF_00240"/>
    </source>
</evidence>
<keyword evidence="9 10" id="KW-0143">Chaperone</keyword>
<accession>A0AA37TS34</accession>
<dbReference type="NCBIfam" id="TIGR00547">
    <property type="entry name" value="lolA"/>
    <property type="match status" value="1"/>
</dbReference>
<dbReference type="RefSeq" id="WP_095499119.1">
    <property type="nucleotide sequence ID" value="NZ_BSPO01000003.1"/>
</dbReference>
<sequence length="214" mass="23739" precursor="true">MKKTAITLVATVLLSQHALAASEALEKSDAVSNLQQTMAKHSQFTSQFVQTVTDINGQVLQQGKGELSLSIPDRFNWHAVEPDESLIVADGENIWVYNPFIEQVTLMSLQQAIQASPMALLVQESSDAWDNYEVEQLQACYQITPKEALLSGPNPSMLRQASVCFENDYLSSLRLADSQGNTTLFKLTNHQDNPAAELFRFTPPQGVEIDDQRP</sequence>
<comment type="function">
    <text evidence="10">Participates in the translocation of lipoproteins from the inner membrane to the outer membrane. Only forms a complex with a lipoprotein if the residue after the N-terminal Cys is not an aspartate (The Asp acts as a targeting signal to indicate that the lipoprotein should stay in the inner membrane).</text>
</comment>
<evidence type="ECO:0000256" key="5">
    <source>
        <dbReference type="ARBA" id="ARBA00022448"/>
    </source>
</evidence>
<evidence type="ECO:0000256" key="6">
    <source>
        <dbReference type="ARBA" id="ARBA00022729"/>
    </source>
</evidence>
<reference evidence="11 12" key="1">
    <citation type="journal article" date="2014" name="Int. J. Syst. Evol. Microbiol.">
        <title>Complete genome sequence of Corynebacterium casei LMG S-19264T (=DSM 44701T), isolated from a smear-ripened cheese.</title>
        <authorList>
            <consortium name="US DOE Joint Genome Institute (JGI-PGF)"/>
            <person name="Walter F."/>
            <person name="Albersmeier A."/>
            <person name="Kalinowski J."/>
            <person name="Ruckert C."/>
        </authorList>
    </citation>
    <scope>NUCLEOTIDE SEQUENCE [LARGE SCALE GENOMIC DNA]</scope>
    <source>
        <strain evidence="11 12">NBRC 112785</strain>
    </source>
</reference>
<keyword evidence="11" id="KW-0449">Lipoprotein</keyword>
<dbReference type="HAMAP" id="MF_00240">
    <property type="entry name" value="LolA"/>
    <property type="match status" value="1"/>
</dbReference>
<dbReference type="CDD" id="cd16325">
    <property type="entry name" value="LolA"/>
    <property type="match status" value="1"/>
</dbReference>
<dbReference type="AlphaFoldDB" id="A0AA37TS34"/>
<dbReference type="PANTHER" id="PTHR35869:SF1">
    <property type="entry name" value="OUTER-MEMBRANE LIPOPROTEIN CARRIER PROTEIN"/>
    <property type="match status" value="1"/>
</dbReference>
<keyword evidence="12" id="KW-1185">Reference proteome</keyword>
<feature type="signal peptide" evidence="10">
    <location>
        <begin position="1"/>
        <end position="20"/>
    </location>
</feature>
<dbReference type="InterPro" id="IPR004564">
    <property type="entry name" value="OM_lipoprot_carrier_LolA-like"/>
</dbReference>
<keyword evidence="5 10" id="KW-0813">Transport</keyword>
<feature type="chain" id="PRO_5041495333" description="Outer-membrane lipoprotein carrier protein" evidence="10">
    <location>
        <begin position="21"/>
        <end position="214"/>
    </location>
</feature>
<evidence type="ECO:0000256" key="7">
    <source>
        <dbReference type="ARBA" id="ARBA00022764"/>
    </source>
</evidence>
<organism evidence="11 12">
    <name type="scientific">Paraferrimonas haliotis</name>
    <dbReference type="NCBI Taxonomy" id="2013866"/>
    <lineage>
        <taxon>Bacteria</taxon>
        <taxon>Pseudomonadati</taxon>
        <taxon>Pseudomonadota</taxon>
        <taxon>Gammaproteobacteria</taxon>
        <taxon>Alteromonadales</taxon>
        <taxon>Ferrimonadaceae</taxon>
        <taxon>Paraferrimonas</taxon>
    </lineage>
</organism>
<dbReference type="Proteomes" id="UP001157439">
    <property type="component" value="Unassembled WGS sequence"/>
</dbReference>
<keyword evidence="8 10" id="KW-0653">Protein transport</keyword>
<comment type="similarity">
    <text evidence="2 10">Belongs to the LolA family.</text>
</comment>
<evidence type="ECO:0000256" key="8">
    <source>
        <dbReference type="ARBA" id="ARBA00022927"/>
    </source>
</evidence>
<dbReference type="PANTHER" id="PTHR35869">
    <property type="entry name" value="OUTER-MEMBRANE LIPOPROTEIN CARRIER PROTEIN"/>
    <property type="match status" value="1"/>
</dbReference>
<evidence type="ECO:0000256" key="4">
    <source>
        <dbReference type="ARBA" id="ARBA00014035"/>
    </source>
</evidence>
<dbReference type="InterPro" id="IPR018323">
    <property type="entry name" value="OM_lipoprot_carrier_LolA_Pbac"/>
</dbReference>
<name>A0AA37TS34_9GAMM</name>
<dbReference type="GO" id="GO:0030288">
    <property type="term" value="C:outer membrane-bounded periplasmic space"/>
    <property type="evidence" value="ECO:0007669"/>
    <property type="project" value="TreeGrafter"/>
</dbReference>
<comment type="subcellular location">
    <subcellularLocation>
        <location evidence="1 10">Periplasm</location>
    </subcellularLocation>
</comment>
<protein>
    <recommendedName>
        <fullName evidence="4 10">Outer-membrane lipoprotein carrier protein</fullName>
    </recommendedName>
</protein>
<evidence type="ECO:0000256" key="2">
    <source>
        <dbReference type="ARBA" id="ARBA00007615"/>
    </source>
</evidence>
<dbReference type="Pfam" id="PF03548">
    <property type="entry name" value="LolA"/>
    <property type="match status" value="1"/>
</dbReference>
<dbReference type="InterPro" id="IPR029046">
    <property type="entry name" value="LolA/LolB/LppX"/>
</dbReference>
<evidence type="ECO:0000256" key="3">
    <source>
        <dbReference type="ARBA" id="ARBA00011245"/>
    </source>
</evidence>
<evidence type="ECO:0000256" key="9">
    <source>
        <dbReference type="ARBA" id="ARBA00023186"/>
    </source>
</evidence>
<comment type="subunit">
    <text evidence="3 10">Monomer.</text>
</comment>
<dbReference type="EMBL" id="BSPO01000003">
    <property type="protein sequence ID" value="GLS84653.1"/>
    <property type="molecule type" value="Genomic_DNA"/>
</dbReference>
<keyword evidence="6 10" id="KW-0732">Signal</keyword>
<dbReference type="Gene3D" id="2.50.20.10">
    <property type="entry name" value="Lipoprotein localisation LolA/LolB/LppX"/>
    <property type="match status" value="1"/>
</dbReference>
<evidence type="ECO:0000313" key="12">
    <source>
        <dbReference type="Proteomes" id="UP001157439"/>
    </source>
</evidence>
<dbReference type="GO" id="GO:0044874">
    <property type="term" value="P:lipoprotein localization to outer membrane"/>
    <property type="evidence" value="ECO:0007669"/>
    <property type="project" value="UniProtKB-UniRule"/>
</dbReference>
<dbReference type="SUPFAM" id="SSF89392">
    <property type="entry name" value="Prokaryotic lipoproteins and lipoprotein localization factors"/>
    <property type="match status" value="1"/>
</dbReference>
<keyword evidence="7 10" id="KW-0574">Periplasm</keyword>
<proteinExistence type="inferred from homology"/>
<evidence type="ECO:0000313" key="11">
    <source>
        <dbReference type="EMBL" id="GLS84653.1"/>
    </source>
</evidence>
<dbReference type="GO" id="GO:0042953">
    <property type="term" value="P:lipoprotein transport"/>
    <property type="evidence" value="ECO:0007669"/>
    <property type="project" value="InterPro"/>
</dbReference>
<gene>
    <name evidence="10 11" type="primary">lolA</name>
    <name evidence="11" type="ORF">GCM10007894_26300</name>
</gene>
<evidence type="ECO:0000256" key="1">
    <source>
        <dbReference type="ARBA" id="ARBA00004418"/>
    </source>
</evidence>
<comment type="caution">
    <text evidence="11">The sequence shown here is derived from an EMBL/GenBank/DDBJ whole genome shotgun (WGS) entry which is preliminary data.</text>
</comment>